<dbReference type="InterPro" id="IPR003675">
    <property type="entry name" value="Rce1/LyrA-like_dom"/>
</dbReference>
<feature type="transmembrane region" description="Helical" evidence="1">
    <location>
        <begin position="172"/>
        <end position="193"/>
    </location>
</feature>
<evidence type="ECO:0000313" key="3">
    <source>
        <dbReference type="EMBL" id="OUQ04964.1"/>
    </source>
</evidence>
<proteinExistence type="predicted"/>
<dbReference type="Pfam" id="PF02517">
    <property type="entry name" value="Rce1-like"/>
    <property type="match status" value="1"/>
</dbReference>
<dbReference type="PANTHER" id="PTHR36435">
    <property type="entry name" value="SLR1288 PROTEIN"/>
    <property type="match status" value="1"/>
</dbReference>
<gene>
    <name evidence="3" type="ORF">B5E91_08120</name>
</gene>
<protein>
    <submittedName>
        <fullName evidence="3">CPBP family intramembrane metalloprotease</fullName>
    </submittedName>
</protein>
<dbReference type="GO" id="GO:0004175">
    <property type="term" value="F:endopeptidase activity"/>
    <property type="evidence" value="ECO:0007669"/>
    <property type="project" value="UniProtKB-ARBA"/>
</dbReference>
<keyword evidence="3" id="KW-0645">Protease</keyword>
<feature type="transmembrane region" description="Helical" evidence="1">
    <location>
        <begin position="93"/>
        <end position="118"/>
    </location>
</feature>
<organism evidence="3 4">
    <name type="scientific">Thomasclavelia spiroformis</name>
    <dbReference type="NCBI Taxonomy" id="29348"/>
    <lineage>
        <taxon>Bacteria</taxon>
        <taxon>Bacillati</taxon>
        <taxon>Bacillota</taxon>
        <taxon>Erysipelotrichia</taxon>
        <taxon>Erysipelotrichales</taxon>
        <taxon>Coprobacillaceae</taxon>
        <taxon>Thomasclavelia</taxon>
    </lineage>
</organism>
<feature type="transmembrane region" description="Helical" evidence="1">
    <location>
        <begin position="21"/>
        <end position="43"/>
    </location>
</feature>
<sequence length="244" mass="28092">MNLMTKIKLNGRQKAIGTILIFPWYLYFAPIIFKFLITLYTSYINNNVSVENINVYYNVLITLSTAIFLLIVFKDFVRENIKAFKENLLENIIWTLTIGIGAVYVFSFIGEMVVNLFLPANLQEASNQTLVVSLVSYNAGLMAFNAVILAPIVEELLFRGLIFNSLRQRSMLWAHLISAFLFGFLHVYSYILSGDMSEWIKLIPYMMAGFGFSFAYERRQNIVVPIFLHSIKNLIAMILIYIML</sequence>
<dbReference type="GO" id="GO:0080120">
    <property type="term" value="P:CAAX-box protein maturation"/>
    <property type="evidence" value="ECO:0007669"/>
    <property type="project" value="UniProtKB-ARBA"/>
</dbReference>
<dbReference type="PANTHER" id="PTHR36435:SF1">
    <property type="entry name" value="CAAX AMINO TERMINAL PROTEASE FAMILY PROTEIN"/>
    <property type="match status" value="1"/>
</dbReference>
<keyword evidence="1" id="KW-1133">Transmembrane helix</keyword>
<keyword evidence="3" id="KW-0378">Hydrolase</keyword>
<feature type="transmembrane region" description="Helical" evidence="1">
    <location>
        <begin position="130"/>
        <end position="152"/>
    </location>
</feature>
<dbReference type="AlphaFoldDB" id="A0A1Y4QI70"/>
<feature type="transmembrane region" description="Helical" evidence="1">
    <location>
        <begin position="55"/>
        <end position="73"/>
    </location>
</feature>
<evidence type="ECO:0000313" key="4">
    <source>
        <dbReference type="Proteomes" id="UP000196258"/>
    </source>
</evidence>
<keyword evidence="3" id="KW-0482">Metalloprotease</keyword>
<dbReference type="EMBL" id="NFLB01000008">
    <property type="protein sequence ID" value="OUQ04964.1"/>
    <property type="molecule type" value="Genomic_DNA"/>
</dbReference>
<evidence type="ECO:0000259" key="2">
    <source>
        <dbReference type="Pfam" id="PF02517"/>
    </source>
</evidence>
<dbReference type="GO" id="GO:0006508">
    <property type="term" value="P:proteolysis"/>
    <property type="evidence" value="ECO:0007669"/>
    <property type="project" value="UniProtKB-KW"/>
</dbReference>
<keyword evidence="1" id="KW-0812">Transmembrane</keyword>
<accession>A0A1Y4QI70</accession>
<evidence type="ECO:0000256" key="1">
    <source>
        <dbReference type="SAM" id="Phobius"/>
    </source>
</evidence>
<feature type="domain" description="CAAX prenyl protease 2/Lysostaphin resistance protein A-like" evidence="2">
    <location>
        <begin position="141"/>
        <end position="235"/>
    </location>
</feature>
<dbReference type="GO" id="GO:0008237">
    <property type="term" value="F:metallopeptidase activity"/>
    <property type="evidence" value="ECO:0007669"/>
    <property type="project" value="UniProtKB-KW"/>
</dbReference>
<keyword evidence="1" id="KW-0472">Membrane</keyword>
<reference evidence="4" key="1">
    <citation type="submission" date="2017-04" db="EMBL/GenBank/DDBJ databases">
        <title>Function of individual gut microbiota members based on whole genome sequencing of pure cultures obtained from chicken caecum.</title>
        <authorList>
            <person name="Medvecky M."/>
            <person name="Cejkova D."/>
            <person name="Polansky O."/>
            <person name="Karasova D."/>
            <person name="Kubasova T."/>
            <person name="Cizek A."/>
            <person name="Rychlik I."/>
        </authorList>
    </citation>
    <scope>NUCLEOTIDE SEQUENCE [LARGE SCALE GENOMIC DNA]</scope>
    <source>
        <strain evidence="4">An149</strain>
    </source>
</reference>
<comment type="caution">
    <text evidence="3">The sequence shown here is derived from an EMBL/GenBank/DDBJ whole genome shotgun (WGS) entry which is preliminary data.</text>
</comment>
<name>A0A1Y4QI70_9FIRM</name>
<dbReference type="Proteomes" id="UP000196258">
    <property type="component" value="Unassembled WGS sequence"/>
</dbReference>
<feature type="transmembrane region" description="Helical" evidence="1">
    <location>
        <begin position="223"/>
        <end position="243"/>
    </location>
</feature>
<dbReference type="InterPro" id="IPR052710">
    <property type="entry name" value="CAAX_protease"/>
</dbReference>
<feature type="transmembrane region" description="Helical" evidence="1">
    <location>
        <begin position="199"/>
        <end position="216"/>
    </location>
</feature>